<dbReference type="InterPro" id="IPR012485">
    <property type="entry name" value="CENP-I"/>
</dbReference>
<dbReference type="Pfam" id="PF07778">
    <property type="entry name" value="CENP-I"/>
    <property type="match status" value="1"/>
</dbReference>
<dbReference type="Proteomes" id="UP000191672">
    <property type="component" value="Unassembled WGS sequence"/>
</dbReference>
<evidence type="ECO:0000313" key="7">
    <source>
        <dbReference type="EMBL" id="OQD86283.1"/>
    </source>
</evidence>
<sequence length="726" mass="81750">METITDNQSSSLLDAVEHLEAGMMAVAFVPPKQRYTDVSQLAKKIASDAYENGIPQPALARLLKILTSRNNLDQGTLTSLVKNLYPQEIVASQNVTQVVCCLGPSKNKPSPATQVLLLRWLILSYDLLEERSHLGKLYAVLFNYLDMISLRKPLCHLLSLITRRKHVKPFRIQALMELIQVSGGDDKELISLLRIFKNYYPEIILGDFGGPRRNALFFKHPDPEWSSHAKGLQDKNAEKVQANQQSNFQVVYRGTVKRSRIEVVVPTLQTSRVSYKQTSIEELRDIGHFVEKIEKIELPNQIISTLGDAMAQKYLHLVQSEAAYHRLDEWLRSFLEDKLEMIREDEDDEPETLSYVLEYVVGYVSFTKDLPSSIRSFLQSYLQVWNGKDNGENVFRLLQYTQIAPFESLRSELLSPLEFAVLDGSLGSRTSLLGFYSALISQWGVSLRSKPATPEHSHPLSQMIVHVELLASSILEFPADEDQKPFKPAADSVLEFYKVLTDLFSHAPEDARFRLTIPYAQTVYTLAFIPNISVISSLESILAVYKGAFEASLSSQVLQAQGTPAYSTDLVGRFNGYVMDMCNLLWRNRALNTEDPNALGCLIPAQTVTALTTYVRDVNEAAKHYHRENAFHIALTSLFSLSHHAAFCNLSAACFADVEEDQDVTGDRPKLGKPVTHKALVALEKDGGAKMSWQEYRVHMLDWLEAIGSRGTGVLMRSTMKALRKE</sequence>
<comment type="similarity">
    <text evidence="3">Belongs to the CENP-I/CTF3 family.</text>
</comment>
<dbReference type="GO" id="GO:0034080">
    <property type="term" value="P:CENP-A containing chromatin assembly"/>
    <property type="evidence" value="ECO:0007669"/>
    <property type="project" value="TreeGrafter"/>
</dbReference>
<evidence type="ECO:0000256" key="1">
    <source>
        <dbReference type="ARBA" id="ARBA00004123"/>
    </source>
</evidence>
<evidence type="ECO:0000256" key="6">
    <source>
        <dbReference type="ARBA" id="ARBA00023328"/>
    </source>
</evidence>
<evidence type="ECO:0000256" key="4">
    <source>
        <dbReference type="ARBA" id="ARBA00022454"/>
    </source>
</evidence>
<keyword evidence="4" id="KW-0158">Chromosome</keyword>
<accession>A0A1V6QAN5</accession>
<reference evidence="8" key="1">
    <citation type="journal article" date="2017" name="Nat. Microbiol.">
        <title>Global analysis of biosynthetic gene clusters reveals vast potential of secondary metabolite production in Penicillium species.</title>
        <authorList>
            <person name="Nielsen J.C."/>
            <person name="Grijseels S."/>
            <person name="Prigent S."/>
            <person name="Ji B."/>
            <person name="Dainat J."/>
            <person name="Nielsen K.F."/>
            <person name="Frisvad J.C."/>
            <person name="Workman M."/>
            <person name="Nielsen J."/>
        </authorList>
    </citation>
    <scope>NUCLEOTIDE SEQUENCE [LARGE SCALE GENOMIC DNA]</scope>
    <source>
        <strain evidence="8">IBT 31811</strain>
    </source>
</reference>
<dbReference type="PANTHER" id="PTHR48208:SF2">
    <property type="entry name" value="CENTROMERE PROTEIN I"/>
    <property type="match status" value="1"/>
</dbReference>
<dbReference type="GO" id="GO:0000939">
    <property type="term" value="C:inner kinetochore"/>
    <property type="evidence" value="ECO:0007669"/>
    <property type="project" value="TreeGrafter"/>
</dbReference>
<proteinExistence type="inferred from homology"/>
<dbReference type="CDD" id="cd22647">
    <property type="entry name" value="CTF3_NTD_HEAT"/>
    <property type="match status" value="1"/>
</dbReference>
<dbReference type="PANTHER" id="PTHR48208">
    <property type="entry name" value="CENTROMERE PROTEIN I"/>
    <property type="match status" value="1"/>
</dbReference>
<dbReference type="GO" id="GO:0000070">
    <property type="term" value="P:mitotic sister chromatid segregation"/>
    <property type="evidence" value="ECO:0007669"/>
    <property type="project" value="TreeGrafter"/>
</dbReference>
<dbReference type="AlphaFoldDB" id="A0A1V6QAN5"/>
<dbReference type="EMBL" id="MDYN01000008">
    <property type="protein sequence ID" value="OQD86283.1"/>
    <property type="molecule type" value="Genomic_DNA"/>
</dbReference>
<dbReference type="GO" id="GO:0005634">
    <property type="term" value="C:nucleus"/>
    <property type="evidence" value="ECO:0007669"/>
    <property type="project" value="UniProtKB-SubCell"/>
</dbReference>
<evidence type="ECO:0008006" key="9">
    <source>
        <dbReference type="Google" id="ProtNLM"/>
    </source>
</evidence>
<gene>
    <name evidence="7" type="ORF">PENANT_c008G10518</name>
</gene>
<evidence type="ECO:0000256" key="2">
    <source>
        <dbReference type="ARBA" id="ARBA00004584"/>
    </source>
</evidence>
<evidence type="ECO:0000256" key="3">
    <source>
        <dbReference type="ARBA" id="ARBA00005470"/>
    </source>
</evidence>
<keyword evidence="5" id="KW-0539">Nucleus</keyword>
<evidence type="ECO:0000256" key="5">
    <source>
        <dbReference type="ARBA" id="ARBA00023242"/>
    </source>
</evidence>
<evidence type="ECO:0000313" key="8">
    <source>
        <dbReference type="Proteomes" id="UP000191672"/>
    </source>
</evidence>
<protein>
    <recommendedName>
        <fullName evidence="9">Mis6 domain protein</fullName>
    </recommendedName>
</protein>
<keyword evidence="8" id="KW-1185">Reference proteome</keyword>
<comment type="caution">
    <text evidence="7">The sequence shown here is derived from an EMBL/GenBank/DDBJ whole genome shotgun (WGS) entry which is preliminary data.</text>
</comment>
<comment type="subcellular location">
    <subcellularLocation>
        <location evidence="2">Chromosome</location>
        <location evidence="2">Centromere</location>
    </subcellularLocation>
    <subcellularLocation>
        <location evidence="1">Nucleus</location>
    </subcellularLocation>
</comment>
<organism evidence="7 8">
    <name type="scientific">Penicillium antarcticum</name>
    <dbReference type="NCBI Taxonomy" id="416450"/>
    <lineage>
        <taxon>Eukaryota</taxon>
        <taxon>Fungi</taxon>
        <taxon>Dikarya</taxon>
        <taxon>Ascomycota</taxon>
        <taxon>Pezizomycotina</taxon>
        <taxon>Eurotiomycetes</taxon>
        <taxon>Eurotiomycetidae</taxon>
        <taxon>Eurotiales</taxon>
        <taxon>Aspergillaceae</taxon>
        <taxon>Penicillium</taxon>
    </lineage>
</organism>
<keyword evidence="6" id="KW-0137">Centromere</keyword>
<name>A0A1V6QAN5_9EURO</name>
<dbReference type="STRING" id="416450.A0A1V6QAN5"/>